<feature type="transmembrane region" description="Helical" evidence="1">
    <location>
        <begin position="12"/>
        <end position="30"/>
    </location>
</feature>
<dbReference type="RefSeq" id="WP_079541261.1">
    <property type="nucleotide sequence ID" value="NZ_LT670844.1"/>
</dbReference>
<evidence type="ECO:0000313" key="3">
    <source>
        <dbReference type="EMBL" id="SHK84858.1"/>
    </source>
</evidence>
<dbReference type="OrthoDB" id="2974133at2"/>
<proteinExistence type="predicted"/>
<evidence type="ECO:0000256" key="1">
    <source>
        <dbReference type="SAM" id="Phobius"/>
    </source>
</evidence>
<dbReference type="AlphaFoldDB" id="A0A1M6VTS2"/>
<reference evidence="3 4" key="1">
    <citation type="submission" date="2016-11" db="EMBL/GenBank/DDBJ databases">
        <authorList>
            <person name="Jaros S."/>
            <person name="Januszkiewicz K."/>
            <person name="Wedrychowicz H."/>
        </authorList>
    </citation>
    <scope>NUCLEOTIDE SEQUENCE [LARGE SCALE GENOMIC DNA]</scope>
    <source>
        <strain evidence="3 4">GAS499</strain>
    </source>
</reference>
<dbReference type="Gene3D" id="1.10.287.70">
    <property type="match status" value="1"/>
</dbReference>
<evidence type="ECO:0000259" key="2">
    <source>
        <dbReference type="Pfam" id="PF07885"/>
    </source>
</evidence>
<keyword evidence="1" id="KW-1133">Transmembrane helix</keyword>
<protein>
    <submittedName>
        <fullName evidence="3">Ion channel</fullName>
    </submittedName>
</protein>
<dbReference type="InterPro" id="IPR013099">
    <property type="entry name" value="K_chnl_dom"/>
</dbReference>
<feature type="transmembrane region" description="Helical" evidence="1">
    <location>
        <begin position="114"/>
        <end position="132"/>
    </location>
</feature>
<keyword evidence="1" id="KW-0812">Transmembrane</keyword>
<dbReference type="SUPFAM" id="SSF81324">
    <property type="entry name" value="Voltage-gated potassium channels"/>
    <property type="match status" value="1"/>
</dbReference>
<gene>
    <name evidence="3" type="ORF">SAMN05444159_4351</name>
</gene>
<dbReference type="EMBL" id="LT670844">
    <property type="protein sequence ID" value="SHK84858.1"/>
    <property type="molecule type" value="Genomic_DNA"/>
</dbReference>
<name>A0A1M6VTS2_9BRAD</name>
<organism evidence="3 4">
    <name type="scientific">Bradyrhizobium lablabi</name>
    <dbReference type="NCBI Taxonomy" id="722472"/>
    <lineage>
        <taxon>Bacteria</taxon>
        <taxon>Pseudomonadati</taxon>
        <taxon>Pseudomonadota</taxon>
        <taxon>Alphaproteobacteria</taxon>
        <taxon>Hyphomicrobiales</taxon>
        <taxon>Nitrobacteraceae</taxon>
        <taxon>Bradyrhizobium</taxon>
    </lineage>
</organism>
<feature type="domain" description="Potassium channel" evidence="2">
    <location>
        <begin position="61"/>
        <end position="132"/>
    </location>
</feature>
<dbReference type="Pfam" id="PF07885">
    <property type="entry name" value="Ion_trans_2"/>
    <property type="match status" value="1"/>
</dbReference>
<keyword evidence="1" id="KW-0472">Membrane</keyword>
<dbReference type="Proteomes" id="UP000189935">
    <property type="component" value="Chromosome I"/>
</dbReference>
<feature type="transmembrane region" description="Helical" evidence="1">
    <location>
        <begin position="42"/>
        <end position="62"/>
    </location>
</feature>
<sequence>MLIQLLVGSSVSAFNIILHASVTMIAVPIARAAARRGPSRPLLYPAGVMIATSLVLMAAHILEVFVWSVAYAVVNAAPDDANLVYFAFVNYTTLGYGDVTPLAKWRLLGPMTSMNGVLMFGWSTALLFEVLIKTIGQHAALTSEAGHSGEL</sequence>
<accession>A0A1M6VTS2</accession>
<evidence type="ECO:0000313" key="4">
    <source>
        <dbReference type="Proteomes" id="UP000189935"/>
    </source>
</evidence>